<comment type="caution">
    <text evidence="2">The sequence shown here is derived from an EMBL/GenBank/DDBJ whole genome shotgun (WGS) entry which is preliminary data.</text>
</comment>
<feature type="transmembrane region" description="Helical" evidence="1">
    <location>
        <begin position="128"/>
        <end position="150"/>
    </location>
</feature>
<keyword evidence="1" id="KW-0812">Transmembrane</keyword>
<sequence length="171" mass="19360">MCDVTENQHTVEEWQGRVESCTFVMFNSSSWNTSLCDNYQTICSMVDLVAVEKYLVPFIVTIGVTTSAVSCAVLLRTHLRKKFYSHFLIGESVSSSGFLTTVLINWMHDQGLAIFRVPGLCQINVFCSHFFLFLVIWLTMTSALLILFDLTRASPVRWMNSPSVSKVWVLG</sequence>
<keyword evidence="3" id="KW-1185">Reference proteome</keyword>
<feature type="transmembrane region" description="Helical" evidence="1">
    <location>
        <begin position="87"/>
        <end position="108"/>
    </location>
</feature>
<organism evidence="2 3">
    <name type="scientific">Elysia crispata</name>
    <name type="common">lettuce slug</name>
    <dbReference type="NCBI Taxonomy" id="231223"/>
    <lineage>
        <taxon>Eukaryota</taxon>
        <taxon>Metazoa</taxon>
        <taxon>Spiralia</taxon>
        <taxon>Lophotrochozoa</taxon>
        <taxon>Mollusca</taxon>
        <taxon>Gastropoda</taxon>
        <taxon>Heterobranchia</taxon>
        <taxon>Euthyneura</taxon>
        <taxon>Panpulmonata</taxon>
        <taxon>Sacoglossa</taxon>
        <taxon>Placobranchoidea</taxon>
        <taxon>Plakobranchidae</taxon>
        <taxon>Elysia</taxon>
    </lineage>
</organism>
<dbReference type="EMBL" id="JAWDGP010001181">
    <property type="protein sequence ID" value="KAK3793709.1"/>
    <property type="molecule type" value="Genomic_DNA"/>
</dbReference>
<evidence type="ECO:0000313" key="3">
    <source>
        <dbReference type="Proteomes" id="UP001283361"/>
    </source>
</evidence>
<feature type="transmembrane region" description="Helical" evidence="1">
    <location>
        <begin position="54"/>
        <end position="75"/>
    </location>
</feature>
<dbReference type="Proteomes" id="UP001283361">
    <property type="component" value="Unassembled WGS sequence"/>
</dbReference>
<keyword evidence="1" id="KW-0472">Membrane</keyword>
<evidence type="ECO:0000313" key="2">
    <source>
        <dbReference type="EMBL" id="KAK3793709.1"/>
    </source>
</evidence>
<reference evidence="2" key="1">
    <citation type="journal article" date="2023" name="G3 (Bethesda)">
        <title>A reference genome for the long-term kleptoplast-retaining sea slug Elysia crispata morphotype clarki.</title>
        <authorList>
            <person name="Eastman K.E."/>
            <person name="Pendleton A.L."/>
            <person name="Shaikh M.A."/>
            <person name="Suttiyut T."/>
            <person name="Ogas R."/>
            <person name="Tomko P."/>
            <person name="Gavelis G."/>
            <person name="Widhalm J.R."/>
            <person name="Wisecaver J.H."/>
        </authorList>
    </citation>
    <scope>NUCLEOTIDE SEQUENCE</scope>
    <source>
        <strain evidence="2">ECLA1</strain>
    </source>
</reference>
<gene>
    <name evidence="2" type="ORF">RRG08_015406</name>
</gene>
<keyword evidence="1" id="KW-1133">Transmembrane helix</keyword>
<dbReference type="AlphaFoldDB" id="A0AAE1E445"/>
<evidence type="ECO:0000256" key="1">
    <source>
        <dbReference type="SAM" id="Phobius"/>
    </source>
</evidence>
<protein>
    <submittedName>
        <fullName evidence="2">Uncharacterized protein</fullName>
    </submittedName>
</protein>
<name>A0AAE1E445_9GAST</name>
<accession>A0AAE1E445</accession>
<proteinExistence type="predicted"/>